<feature type="compositionally biased region" description="Basic and acidic residues" evidence="1">
    <location>
        <begin position="169"/>
        <end position="193"/>
    </location>
</feature>
<organism evidence="3 4">
    <name type="scientific">Nocardiopsis lambiniae</name>
    <dbReference type="NCBI Taxonomy" id="3075539"/>
    <lineage>
        <taxon>Bacteria</taxon>
        <taxon>Bacillati</taxon>
        <taxon>Actinomycetota</taxon>
        <taxon>Actinomycetes</taxon>
        <taxon>Streptosporangiales</taxon>
        <taxon>Nocardiopsidaceae</taxon>
        <taxon>Nocardiopsis</taxon>
    </lineage>
</organism>
<reference evidence="4" key="1">
    <citation type="submission" date="2023-07" db="EMBL/GenBank/DDBJ databases">
        <title>30 novel species of actinomycetes from the DSMZ collection.</title>
        <authorList>
            <person name="Nouioui I."/>
        </authorList>
    </citation>
    <scope>NUCLEOTIDE SEQUENCE [LARGE SCALE GENOMIC DNA]</scope>
    <source>
        <strain evidence="4">DSM 44743</strain>
    </source>
</reference>
<name>A0ABU2M4E1_9ACTN</name>
<dbReference type="PANTHER" id="PTHR34475:SF1">
    <property type="entry name" value="CYTOSKELETON PROTEIN RODZ"/>
    <property type="match status" value="1"/>
</dbReference>
<feature type="domain" description="Cytoskeleton protein RodZ-like C-terminal" evidence="2">
    <location>
        <begin position="313"/>
        <end position="381"/>
    </location>
</feature>
<dbReference type="RefSeq" id="WP_311510238.1">
    <property type="nucleotide sequence ID" value="NZ_JAVREP010000001.1"/>
</dbReference>
<feature type="region of interest" description="Disordered" evidence="1">
    <location>
        <begin position="104"/>
        <end position="228"/>
    </location>
</feature>
<dbReference type="PANTHER" id="PTHR34475">
    <property type="match status" value="1"/>
</dbReference>
<dbReference type="Pfam" id="PF13464">
    <property type="entry name" value="RodZ_C"/>
    <property type="match status" value="1"/>
</dbReference>
<evidence type="ECO:0000313" key="3">
    <source>
        <dbReference type="EMBL" id="MDT0327472.1"/>
    </source>
</evidence>
<gene>
    <name evidence="3" type="ORF">RM479_03515</name>
</gene>
<dbReference type="InterPro" id="IPR025194">
    <property type="entry name" value="RodZ-like_C"/>
</dbReference>
<evidence type="ECO:0000259" key="2">
    <source>
        <dbReference type="Pfam" id="PF13464"/>
    </source>
</evidence>
<evidence type="ECO:0000313" key="4">
    <source>
        <dbReference type="Proteomes" id="UP001183390"/>
    </source>
</evidence>
<keyword evidence="4" id="KW-1185">Reference proteome</keyword>
<accession>A0ABU2M4E1</accession>
<dbReference type="InterPro" id="IPR050400">
    <property type="entry name" value="Bact_Cytoskel_RodZ"/>
</dbReference>
<comment type="caution">
    <text evidence="3">The sequence shown here is derived from an EMBL/GenBank/DDBJ whole genome shotgun (WGS) entry which is preliminary data.</text>
</comment>
<feature type="compositionally biased region" description="Basic and acidic residues" evidence="1">
    <location>
        <begin position="205"/>
        <end position="214"/>
    </location>
</feature>
<feature type="compositionally biased region" description="Basic residues" evidence="1">
    <location>
        <begin position="194"/>
        <end position="204"/>
    </location>
</feature>
<dbReference type="Gene3D" id="1.10.260.40">
    <property type="entry name" value="lambda repressor-like DNA-binding domains"/>
    <property type="match status" value="1"/>
</dbReference>
<feature type="compositionally biased region" description="Basic residues" evidence="1">
    <location>
        <begin position="145"/>
        <end position="159"/>
    </location>
</feature>
<feature type="compositionally biased region" description="Basic and acidic residues" evidence="1">
    <location>
        <begin position="133"/>
        <end position="144"/>
    </location>
</feature>
<protein>
    <submittedName>
        <fullName evidence="3">Helix-turn-helix domain-containing protein</fullName>
    </submittedName>
</protein>
<dbReference type="InterPro" id="IPR010982">
    <property type="entry name" value="Lambda_DNA-bd_dom_sf"/>
</dbReference>
<proteinExistence type="predicted"/>
<dbReference type="EMBL" id="JAVREP010000001">
    <property type="protein sequence ID" value="MDT0327472.1"/>
    <property type="molecule type" value="Genomic_DNA"/>
</dbReference>
<dbReference type="Proteomes" id="UP001183390">
    <property type="component" value="Unassembled WGS sequence"/>
</dbReference>
<dbReference type="Pfam" id="PF13413">
    <property type="entry name" value="HTH_25"/>
    <property type="match status" value="1"/>
</dbReference>
<sequence>MATIGHTLSAARVAAGFTVADLSTRTRIREPVLRAIEEEDFVLCGGDFYARGHIRGLCRALGLDPKPLLEEFDREHAGRRGSVFVPPPRHAAAVPAASRAMMEARAGGREGEAGETATAGPPVIGEGVEPDAGTERWGHFERGERLRRKVRGGRPRRRPAAAAAVPGPREPERGDGRPREPGKRADRHREQGKGAHRPRGRRAKPRDARPDARPAPRPPVTRARSRRADAVRRHWPWALVALLVVLSVVIGVRTWREWDGGDPLSTAFTETGSGGTVDSSVLPETLEDDTAEKVAGKTTDKGAAASDEVTVGLTASARTWLKVTDAEGEDLFTGFLMADEAKEYVTENTLTLWLGNAGGVEVSVNGEDLGAVGRSGEVKEVVVGVDGFDD</sequence>
<evidence type="ECO:0000256" key="1">
    <source>
        <dbReference type="SAM" id="MobiDB-lite"/>
    </source>
</evidence>